<feature type="transmembrane region" description="Helical" evidence="1">
    <location>
        <begin position="233"/>
        <end position="256"/>
    </location>
</feature>
<evidence type="ECO:0000313" key="2">
    <source>
        <dbReference type="EMBL" id="ASU82282.1"/>
    </source>
</evidence>
<feature type="transmembrane region" description="Helical" evidence="1">
    <location>
        <begin position="5"/>
        <end position="23"/>
    </location>
</feature>
<feature type="transmembrane region" description="Helical" evidence="1">
    <location>
        <begin position="346"/>
        <end position="366"/>
    </location>
</feature>
<feature type="transmembrane region" description="Helical" evidence="1">
    <location>
        <begin position="144"/>
        <end position="164"/>
    </location>
</feature>
<evidence type="ECO:0000256" key="1">
    <source>
        <dbReference type="SAM" id="Phobius"/>
    </source>
</evidence>
<keyword evidence="1" id="KW-1133">Transmembrane helix</keyword>
<evidence type="ECO:0000313" key="3">
    <source>
        <dbReference type="Proteomes" id="UP000215005"/>
    </source>
</evidence>
<feature type="transmembrane region" description="Helical" evidence="1">
    <location>
        <begin position="61"/>
        <end position="81"/>
    </location>
</feature>
<sequence>MYFPVVWSLVVIGVVVVALRYFFQVGIAEGAVPSSGERAERQSLALLGQGTGAIPDLSTPWMTWSVAAAFMVAASIGLFGWGMRQVVSLSRVSTRPEYGRQVIPLAVCAAVLAFAVFRALYAAAESIGPASADLAVPAVGRNMMWVLVPGVAAAVPWITLTWMLHAKCRLFDPDDESMAVPPTGGTPRSGGTGRLEETARAAVEAVEKKEGVCGENLALPIGRLNDLWHRIRFCVTGLLILATAALVSTGALRSVYLAEHGGNDAKALVFPAENVLVLGAALTGVVVAVAAPLVHVWYSTARRLLNAGVPIVSANDVASNDWIERRQRLAHYLGLNTPEIRCPLNYLSLAIPLGVAVLSVLVPRLVT</sequence>
<organism evidence="2 3">
    <name type="scientific">Nocardiopsis gilva YIM 90087</name>
    <dbReference type="NCBI Taxonomy" id="1235441"/>
    <lineage>
        <taxon>Bacteria</taxon>
        <taxon>Bacillati</taxon>
        <taxon>Actinomycetota</taxon>
        <taxon>Actinomycetes</taxon>
        <taxon>Streptosporangiales</taxon>
        <taxon>Nocardiopsidaceae</taxon>
        <taxon>Nocardiopsis</taxon>
    </lineage>
</organism>
<reference evidence="2 3" key="1">
    <citation type="submission" date="2017-08" db="EMBL/GenBank/DDBJ databases">
        <title>The complete genome sequence of Nocardiopsis gilva YIM 90087.</title>
        <authorList>
            <person name="Yin M."/>
            <person name="Tang S."/>
        </authorList>
    </citation>
    <scope>NUCLEOTIDE SEQUENCE [LARGE SCALE GENOMIC DNA]</scope>
    <source>
        <strain evidence="2 3">YIM 90087</strain>
    </source>
</reference>
<dbReference type="KEGG" id="ngv:CDO52_05310"/>
<keyword evidence="3" id="KW-1185">Reference proteome</keyword>
<feature type="transmembrane region" description="Helical" evidence="1">
    <location>
        <begin position="276"/>
        <end position="298"/>
    </location>
</feature>
<feature type="transmembrane region" description="Helical" evidence="1">
    <location>
        <begin position="102"/>
        <end position="124"/>
    </location>
</feature>
<protein>
    <submittedName>
        <fullName evidence="2">Uncharacterized protein</fullName>
    </submittedName>
</protein>
<name>A0A223S2B5_9ACTN</name>
<dbReference type="Proteomes" id="UP000215005">
    <property type="component" value="Chromosome"/>
</dbReference>
<dbReference type="EMBL" id="CP022753">
    <property type="protein sequence ID" value="ASU82282.1"/>
    <property type="molecule type" value="Genomic_DNA"/>
</dbReference>
<proteinExistence type="predicted"/>
<gene>
    <name evidence="2" type="ORF">CDO52_05310</name>
</gene>
<keyword evidence="1" id="KW-0472">Membrane</keyword>
<keyword evidence="1" id="KW-0812">Transmembrane</keyword>
<dbReference type="AlphaFoldDB" id="A0A223S2B5"/>
<accession>A0A223S2B5</accession>